<proteinExistence type="predicted"/>
<accession>A0A5J4QXC9</accession>
<dbReference type="EMBL" id="SNRY01002342">
    <property type="protein sequence ID" value="KAA6325540.1"/>
    <property type="molecule type" value="Genomic_DNA"/>
</dbReference>
<name>A0A5J4QXC9_9ZZZZ</name>
<comment type="caution">
    <text evidence="1">The sequence shown here is derived from an EMBL/GenBank/DDBJ whole genome shotgun (WGS) entry which is preliminary data.</text>
</comment>
<organism evidence="1">
    <name type="scientific">termite gut metagenome</name>
    <dbReference type="NCBI Taxonomy" id="433724"/>
    <lineage>
        <taxon>unclassified sequences</taxon>
        <taxon>metagenomes</taxon>
        <taxon>organismal metagenomes</taxon>
    </lineage>
</organism>
<dbReference type="AlphaFoldDB" id="A0A5J4QXC9"/>
<sequence>MENRKNKMVEALDSLYENLSPTGINPTVIYNEGWITRLLVKQSIQENLILNNTIDFGKLSNWSSKALIKSPFVGIPQEPEGYTHADIILGDFQIDYANSGAISVCEEAKVLGIIEAKMGSNLSQGTTNATKYNQASRSICCLASQVPDECEIFFVVVAPQTTITRHNISQQVEPATIKPEIEDRFSELPLLVLFI</sequence>
<protein>
    <submittedName>
        <fullName evidence="1">Uncharacterized protein</fullName>
    </submittedName>
</protein>
<reference evidence="1" key="1">
    <citation type="submission" date="2019-03" db="EMBL/GenBank/DDBJ databases">
        <title>Single cell metagenomics reveals metabolic interactions within the superorganism composed of flagellate Streblomastix strix and complex community of Bacteroidetes bacteria on its surface.</title>
        <authorList>
            <person name="Treitli S.C."/>
            <person name="Kolisko M."/>
            <person name="Husnik F."/>
            <person name="Keeling P."/>
            <person name="Hampl V."/>
        </authorList>
    </citation>
    <scope>NUCLEOTIDE SEQUENCE</scope>
    <source>
        <strain evidence="1">STM</strain>
    </source>
</reference>
<gene>
    <name evidence="1" type="ORF">EZS27_025267</name>
</gene>
<evidence type="ECO:0000313" key="1">
    <source>
        <dbReference type="EMBL" id="KAA6325540.1"/>
    </source>
</evidence>